<dbReference type="PANTHER" id="PTHR31917">
    <property type="entry name" value="AGENET DOMAIN-CONTAINING PROTEIN-RELATED"/>
    <property type="match status" value="1"/>
</dbReference>
<dbReference type="SUPFAM" id="SSF158639">
    <property type="entry name" value="ENT-like"/>
    <property type="match status" value="1"/>
</dbReference>
<dbReference type="InterPro" id="IPR014002">
    <property type="entry name" value="Agenet_dom_plant"/>
</dbReference>
<proteinExistence type="predicted"/>
<evidence type="ECO:0000256" key="2">
    <source>
        <dbReference type="ARBA" id="ARBA00023242"/>
    </source>
</evidence>
<dbReference type="PANTHER" id="PTHR31917:SF59">
    <property type="entry name" value="ENT DOMAIN-CONTAINING PROTEIN"/>
    <property type="match status" value="1"/>
</dbReference>
<keyword evidence="6" id="KW-1185">Reference proteome</keyword>
<organism evidence="5 6">
    <name type="scientific">Musa troglodytarum</name>
    <name type="common">fe'i banana</name>
    <dbReference type="NCBI Taxonomy" id="320322"/>
    <lineage>
        <taxon>Eukaryota</taxon>
        <taxon>Viridiplantae</taxon>
        <taxon>Streptophyta</taxon>
        <taxon>Embryophyta</taxon>
        <taxon>Tracheophyta</taxon>
        <taxon>Spermatophyta</taxon>
        <taxon>Magnoliopsida</taxon>
        <taxon>Liliopsida</taxon>
        <taxon>Zingiberales</taxon>
        <taxon>Musaceae</taxon>
        <taxon>Musa</taxon>
    </lineage>
</organism>
<name>A0A9E7L313_9LILI</name>
<dbReference type="EMBL" id="CP097511">
    <property type="protein sequence ID" value="URE44123.1"/>
    <property type="molecule type" value="Genomic_DNA"/>
</dbReference>
<gene>
    <name evidence="5" type="ORF">MUK42_14444</name>
</gene>
<dbReference type="InterPro" id="IPR005491">
    <property type="entry name" value="ENT_dom"/>
</dbReference>
<dbReference type="Pfam" id="PF03735">
    <property type="entry name" value="ENT"/>
    <property type="match status" value="1"/>
</dbReference>
<accession>A0A9E7L313</accession>
<dbReference type="SMART" id="SM01191">
    <property type="entry name" value="ENT"/>
    <property type="match status" value="1"/>
</dbReference>
<reference evidence="5" key="1">
    <citation type="submission" date="2022-05" db="EMBL/GenBank/DDBJ databases">
        <title>The Musa troglodytarum L. genome provides insights into the mechanism of non-climacteric behaviour and enrichment of carotenoids.</title>
        <authorList>
            <person name="Wang J."/>
        </authorList>
    </citation>
    <scope>NUCLEOTIDE SEQUENCE</scope>
    <source>
        <tissue evidence="5">Leaf</tissue>
    </source>
</reference>
<dbReference type="SMART" id="SM00743">
    <property type="entry name" value="Agenet"/>
    <property type="match status" value="2"/>
</dbReference>
<comment type="subcellular location">
    <subcellularLocation>
        <location evidence="1">Nucleus</location>
    </subcellularLocation>
</comment>
<dbReference type="Gene3D" id="2.30.30.140">
    <property type="match status" value="1"/>
</dbReference>
<dbReference type="InterPro" id="IPR036142">
    <property type="entry name" value="ENT_dom-like_sf"/>
</dbReference>
<evidence type="ECO:0000313" key="5">
    <source>
        <dbReference type="EMBL" id="URE44123.1"/>
    </source>
</evidence>
<dbReference type="AlphaFoldDB" id="A0A9E7L313"/>
<dbReference type="GO" id="GO:0005634">
    <property type="term" value="C:nucleus"/>
    <property type="evidence" value="ECO:0007669"/>
    <property type="project" value="UniProtKB-SubCell"/>
</dbReference>
<evidence type="ECO:0000259" key="4">
    <source>
        <dbReference type="PROSITE" id="PS51138"/>
    </source>
</evidence>
<evidence type="ECO:0000256" key="3">
    <source>
        <dbReference type="SAM" id="MobiDB-lite"/>
    </source>
</evidence>
<feature type="region of interest" description="Disordered" evidence="3">
    <location>
        <begin position="213"/>
        <end position="233"/>
    </location>
</feature>
<feature type="domain" description="ENT" evidence="4">
    <location>
        <begin position="389"/>
        <end position="446"/>
    </location>
</feature>
<keyword evidence="2" id="KW-0539">Nucleus</keyword>
<evidence type="ECO:0000313" key="6">
    <source>
        <dbReference type="Proteomes" id="UP001055439"/>
    </source>
</evidence>
<dbReference type="Proteomes" id="UP001055439">
    <property type="component" value="Chromosome 9"/>
</dbReference>
<sequence>MSSLGASGGWLLELGKFAAYLTVPAAVTFAIAADSKATLYKLMGFDTRIMKFKKGNKVEVLRRKEEQCSSWFPARISYVHGYEYTVSYELFLTSDEKPVVETVHEEDVRPCPPPLNHKAHWVVGDIAEVLDVCSWRIGKVVKVLKNNRVVIKLYDSIQLKENCLSDLRVPQAWQSNKWIMTDKQILGKQFGYDYIQRSSDAARNLVCGSSQVIGKQGSTGRRSKQKDVGCSSPIKSAKRNLNARCDFSPVDLVRERGWKRKSSTDRSHKSTKRALSKKVEVVSFSKDNVTKNFLHKSSKDRLAMSPQINADKGYIYNHALNSSSIPLAFSDDNNGCSVASCSGKEYPGRAFQSLKKHSEDTAFDSLGDAMSSCPLGGGKEYETEFGDELTANVHELELYAYQSTVKALHASGPLSWEQESLLTNLRLSLNISNEEHLLHLRHLLSA</sequence>
<dbReference type="Gene3D" id="1.10.1240.40">
    <property type="entry name" value="ENT domain"/>
    <property type="match status" value="1"/>
</dbReference>
<evidence type="ECO:0000256" key="1">
    <source>
        <dbReference type="ARBA" id="ARBA00004123"/>
    </source>
</evidence>
<protein>
    <recommendedName>
        <fullName evidence="4">ENT domain-containing protein</fullName>
    </recommendedName>
</protein>
<dbReference type="OrthoDB" id="663550at2759"/>
<dbReference type="InterPro" id="IPR008395">
    <property type="entry name" value="Agenet-like_dom"/>
</dbReference>
<dbReference type="Pfam" id="PF05641">
    <property type="entry name" value="Agenet"/>
    <property type="match status" value="1"/>
</dbReference>
<dbReference type="PROSITE" id="PS51138">
    <property type="entry name" value="ENT"/>
    <property type="match status" value="1"/>
</dbReference>